<evidence type="ECO:0000313" key="2">
    <source>
        <dbReference type="EMBL" id="THU63129.1"/>
    </source>
</evidence>
<dbReference type="AlphaFoldDB" id="A0A4S8JN21"/>
<evidence type="ECO:0000256" key="1">
    <source>
        <dbReference type="SAM" id="MobiDB-lite"/>
    </source>
</evidence>
<dbReference type="EMBL" id="PYDT01000004">
    <property type="protein sequence ID" value="THU63129.1"/>
    <property type="molecule type" value="Genomic_DNA"/>
</dbReference>
<reference evidence="2 3" key="1">
    <citation type="journal article" date="2019" name="Nat. Plants">
        <title>Genome sequencing of Musa balbisiana reveals subgenome evolution and function divergence in polyploid bananas.</title>
        <authorList>
            <person name="Yao X."/>
        </authorList>
    </citation>
    <scope>NUCLEOTIDE SEQUENCE [LARGE SCALE GENOMIC DNA]</scope>
    <source>
        <strain evidence="3">cv. DH-PKW</strain>
        <tissue evidence="2">Leaves</tissue>
    </source>
</reference>
<protein>
    <submittedName>
        <fullName evidence="2">Uncharacterized protein</fullName>
    </submittedName>
</protein>
<feature type="region of interest" description="Disordered" evidence="1">
    <location>
        <begin position="89"/>
        <end position="112"/>
    </location>
</feature>
<evidence type="ECO:0000313" key="3">
    <source>
        <dbReference type="Proteomes" id="UP000317650"/>
    </source>
</evidence>
<sequence length="137" mass="15181">MLIPGMFISDGRSCPDRPVVGATMLPSGCIGLRGPEILWPVIPEVRQLRFPLAFLSGPSREPRTSKGDIHITLSLYLKQQQTTNKSIAVTNDKGKGHDMHDGDSVVRTGPPNDHIRTAPYWAEDIMQRCTTKYTPNI</sequence>
<comment type="caution">
    <text evidence="2">The sequence shown here is derived from an EMBL/GenBank/DDBJ whole genome shotgun (WGS) entry which is preliminary data.</text>
</comment>
<feature type="compositionally biased region" description="Basic and acidic residues" evidence="1">
    <location>
        <begin position="92"/>
        <end position="104"/>
    </location>
</feature>
<proteinExistence type="predicted"/>
<gene>
    <name evidence="2" type="ORF">C4D60_Mb01t12470</name>
</gene>
<dbReference type="Proteomes" id="UP000317650">
    <property type="component" value="Chromosome 1"/>
</dbReference>
<name>A0A4S8JN21_MUSBA</name>
<accession>A0A4S8JN21</accession>
<keyword evidence="3" id="KW-1185">Reference proteome</keyword>
<organism evidence="2 3">
    <name type="scientific">Musa balbisiana</name>
    <name type="common">Banana</name>
    <dbReference type="NCBI Taxonomy" id="52838"/>
    <lineage>
        <taxon>Eukaryota</taxon>
        <taxon>Viridiplantae</taxon>
        <taxon>Streptophyta</taxon>
        <taxon>Embryophyta</taxon>
        <taxon>Tracheophyta</taxon>
        <taxon>Spermatophyta</taxon>
        <taxon>Magnoliopsida</taxon>
        <taxon>Liliopsida</taxon>
        <taxon>Zingiberales</taxon>
        <taxon>Musaceae</taxon>
        <taxon>Musa</taxon>
    </lineage>
</organism>